<keyword evidence="4" id="KW-0418">Kinase</keyword>
<keyword evidence="9" id="KW-1185">Reference proteome</keyword>
<keyword evidence="3" id="KW-0547">Nucleotide-binding</keyword>
<evidence type="ECO:0000313" key="8">
    <source>
        <dbReference type="EMBL" id="KAK3674148.1"/>
    </source>
</evidence>
<organism evidence="8 9">
    <name type="scientific">Recurvomyces mirabilis</name>
    <dbReference type="NCBI Taxonomy" id="574656"/>
    <lineage>
        <taxon>Eukaryota</taxon>
        <taxon>Fungi</taxon>
        <taxon>Dikarya</taxon>
        <taxon>Ascomycota</taxon>
        <taxon>Pezizomycotina</taxon>
        <taxon>Dothideomycetes</taxon>
        <taxon>Dothideomycetidae</taxon>
        <taxon>Mycosphaerellales</taxon>
        <taxon>Teratosphaeriaceae</taxon>
        <taxon>Recurvomyces</taxon>
    </lineage>
</organism>
<feature type="compositionally biased region" description="Basic and acidic residues" evidence="6">
    <location>
        <begin position="526"/>
        <end position="546"/>
    </location>
</feature>
<sequence>MDDIAHVAWLELEIMVCKRKLPTGQIEDPDAVPSTFLGYQDVIDTAHREVEAELNKDPRISLDPNGGFRFPDTASFEEDPMVQQRIAALQEEREQIDEALRPTDDDEDGTTQDPPIGALLRVMEYTAGPAGEFALLTSRQWLQDELLRYGRRREEINAELRRQQCAVLDLQRRNRALGVDWVGGWELGIGSYGLAQAWVKRDDQDRIVDRVVIKDSNSRGEKDRWNDGWGIDPRDPQGRDTLPNEILAMYGLRGRQGADTIVHIRNARLLLEQQRMLLYLEYCPYVYVYRWADWYIESTAKMNTLKALQPFHASREHIEHRWLPEAFLWSIFESLAISALLLEHDELGANPMQAWNPIYHLDYKASKILLGVPSKERYKGYPLAKLTDFGLCWIPDRHTVLQPDEQVGTRGTPYNAAPEQIEHIYDQELHRRLINAKVNVWGVGIVIWSLIEHEEGDHRLAFDNRCQPVQDYDEGVWEPQFRGPAQGQYSKVLLDMISATTHYLPEDRLSARELLRQIKRNTGGSDGHDHAGGMRNVAKDSDKWQAPDRDMSSFLRKDAFAIKGKVPSGAVAGDPVPEGMDKESFRIPSPWGGGVQVEDEIVGGGAWPGYRAPVPIQIPPASLASPAPLAPPAPPAPPAPLAPPTPVRVPRSCAHDPLIHDKIYCWHACCKRNLPDYVRRGSAALVKRG</sequence>
<reference evidence="8" key="1">
    <citation type="submission" date="2023-07" db="EMBL/GenBank/DDBJ databases">
        <title>Black Yeasts Isolated from many extreme environments.</title>
        <authorList>
            <person name="Coleine C."/>
            <person name="Stajich J.E."/>
            <person name="Selbmann L."/>
        </authorList>
    </citation>
    <scope>NUCLEOTIDE SEQUENCE</scope>
    <source>
        <strain evidence="8">CCFEE 5485</strain>
    </source>
</reference>
<evidence type="ECO:0000256" key="5">
    <source>
        <dbReference type="ARBA" id="ARBA00022840"/>
    </source>
</evidence>
<keyword evidence="2" id="KW-0808">Transferase</keyword>
<dbReference type="AlphaFoldDB" id="A0AAE0WLX0"/>
<feature type="region of interest" description="Disordered" evidence="6">
    <location>
        <begin position="520"/>
        <end position="546"/>
    </location>
</feature>
<dbReference type="Gene3D" id="1.10.510.10">
    <property type="entry name" value="Transferase(Phosphotransferase) domain 1"/>
    <property type="match status" value="1"/>
</dbReference>
<evidence type="ECO:0000256" key="3">
    <source>
        <dbReference type="ARBA" id="ARBA00022741"/>
    </source>
</evidence>
<evidence type="ECO:0000256" key="1">
    <source>
        <dbReference type="ARBA" id="ARBA00012513"/>
    </source>
</evidence>
<feature type="domain" description="Protein kinase" evidence="7">
    <location>
        <begin position="181"/>
        <end position="531"/>
    </location>
</feature>
<dbReference type="PANTHER" id="PTHR43671">
    <property type="entry name" value="SERINE/THREONINE-PROTEIN KINASE NEK"/>
    <property type="match status" value="1"/>
</dbReference>
<comment type="caution">
    <text evidence="8">The sequence shown here is derived from an EMBL/GenBank/DDBJ whole genome shotgun (WGS) entry which is preliminary data.</text>
</comment>
<name>A0AAE0WLX0_9PEZI</name>
<dbReference type="SMART" id="SM00220">
    <property type="entry name" value="S_TKc"/>
    <property type="match status" value="1"/>
</dbReference>
<dbReference type="InterPro" id="IPR050660">
    <property type="entry name" value="NEK_Ser/Thr_kinase"/>
</dbReference>
<dbReference type="InterPro" id="IPR000719">
    <property type="entry name" value="Prot_kinase_dom"/>
</dbReference>
<evidence type="ECO:0000256" key="4">
    <source>
        <dbReference type="ARBA" id="ARBA00022777"/>
    </source>
</evidence>
<dbReference type="InterPro" id="IPR011009">
    <property type="entry name" value="Kinase-like_dom_sf"/>
</dbReference>
<evidence type="ECO:0000256" key="6">
    <source>
        <dbReference type="SAM" id="MobiDB-lite"/>
    </source>
</evidence>
<evidence type="ECO:0000256" key="2">
    <source>
        <dbReference type="ARBA" id="ARBA00022679"/>
    </source>
</evidence>
<feature type="compositionally biased region" description="Pro residues" evidence="6">
    <location>
        <begin position="628"/>
        <end position="646"/>
    </location>
</feature>
<evidence type="ECO:0000313" key="9">
    <source>
        <dbReference type="Proteomes" id="UP001274830"/>
    </source>
</evidence>
<dbReference type="EC" id="2.7.11.1" evidence="1"/>
<gene>
    <name evidence="8" type="ORF">LTR78_005995</name>
</gene>
<dbReference type="PANTHER" id="PTHR43671:SF13">
    <property type="entry name" value="SERINE_THREONINE-PROTEIN KINASE NEK2"/>
    <property type="match status" value="1"/>
</dbReference>
<dbReference type="GO" id="GO:0004674">
    <property type="term" value="F:protein serine/threonine kinase activity"/>
    <property type="evidence" value="ECO:0007669"/>
    <property type="project" value="UniProtKB-EC"/>
</dbReference>
<protein>
    <recommendedName>
        <fullName evidence="1">non-specific serine/threonine protein kinase</fullName>
        <ecNumber evidence="1">2.7.11.1</ecNumber>
    </recommendedName>
</protein>
<feature type="region of interest" description="Disordered" evidence="6">
    <location>
        <begin position="627"/>
        <end position="646"/>
    </location>
</feature>
<evidence type="ECO:0000259" key="7">
    <source>
        <dbReference type="PROSITE" id="PS50011"/>
    </source>
</evidence>
<keyword evidence="5" id="KW-0067">ATP-binding</keyword>
<accession>A0AAE0WLX0</accession>
<dbReference type="Proteomes" id="UP001274830">
    <property type="component" value="Unassembled WGS sequence"/>
</dbReference>
<dbReference type="PROSITE" id="PS50011">
    <property type="entry name" value="PROTEIN_KINASE_DOM"/>
    <property type="match status" value="1"/>
</dbReference>
<proteinExistence type="predicted"/>
<dbReference type="SUPFAM" id="SSF56112">
    <property type="entry name" value="Protein kinase-like (PK-like)"/>
    <property type="match status" value="1"/>
</dbReference>
<dbReference type="GO" id="GO:0005524">
    <property type="term" value="F:ATP binding"/>
    <property type="evidence" value="ECO:0007669"/>
    <property type="project" value="UniProtKB-KW"/>
</dbReference>
<dbReference type="EMBL" id="JAUTXT010000021">
    <property type="protein sequence ID" value="KAK3674148.1"/>
    <property type="molecule type" value="Genomic_DNA"/>
</dbReference>
<dbReference type="Pfam" id="PF00069">
    <property type="entry name" value="Pkinase"/>
    <property type="match status" value="1"/>
</dbReference>